<keyword evidence="9" id="KW-0067">ATP-binding</keyword>
<dbReference type="RefSeq" id="WP_094061715.1">
    <property type="nucleotide sequence ID" value="NZ_CP022530.1"/>
</dbReference>
<evidence type="ECO:0000259" key="11">
    <source>
        <dbReference type="PROSITE" id="PS50109"/>
    </source>
</evidence>
<dbReference type="OrthoDB" id="9804645at2"/>
<keyword evidence="10" id="KW-0472">Membrane</keyword>
<comment type="subcellular location">
    <subcellularLocation>
        <location evidence="2">Cell membrane</location>
        <topology evidence="2">Multi-pass membrane protein</topology>
    </subcellularLocation>
</comment>
<comment type="catalytic activity">
    <reaction evidence="1">
        <text>ATP + protein L-histidine = ADP + protein N-phospho-L-histidine.</text>
        <dbReference type="EC" id="2.7.13.3"/>
    </reaction>
</comment>
<evidence type="ECO:0000256" key="2">
    <source>
        <dbReference type="ARBA" id="ARBA00004651"/>
    </source>
</evidence>
<dbReference type="SMART" id="SM00388">
    <property type="entry name" value="HisKA"/>
    <property type="match status" value="1"/>
</dbReference>
<keyword evidence="10" id="KW-1133">Transmembrane helix</keyword>
<dbReference type="GO" id="GO:0005524">
    <property type="term" value="F:ATP binding"/>
    <property type="evidence" value="ECO:0007669"/>
    <property type="project" value="UniProtKB-KW"/>
</dbReference>
<keyword evidence="5" id="KW-0597">Phosphoprotein</keyword>
<dbReference type="CDD" id="cd06225">
    <property type="entry name" value="HAMP"/>
    <property type="match status" value="1"/>
</dbReference>
<dbReference type="PANTHER" id="PTHR44936">
    <property type="entry name" value="SENSOR PROTEIN CREC"/>
    <property type="match status" value="1"/>
</dbReference>
<dbReference type="EC" id="2.7.13.3" evidence="3"/>
<name>A0A222FQP7_9GAMM</name>
<dbReference type="SUPFAM" id="SSF47384">
    <property type="entry name" value="Homodimeric domain of signal transducing histidine kinase"/>
    <property type="match status" value="1"/>
</dbReference>
<dbReference type="PROSITE" id="PS50885">
    <property type="entry name" value="HAMP"/>
    <property type="match status" value="1"/>
</dbReference>
<dbReference type="Pfam" id="PF00512">
    <property type="entry name" value="HisKA"/>
    <property type="match status" value="1"/>
</dbReference>
<dbReference type="Gene3D" id="1.10.287.130">
    <property type="match status" value="1"/>
</dbReference>
<dbReference type="InterPro" id="IPR036097">
    <property type="entry name" value="HisK_dim/P_sf"/>
</dbReference>
<keyword evidence="4" id="KW-1003">Cell membrane</keyword>
<gene>
    <name evidence="13" type="ORF">CHH28_18600</name>
</gene>
<dbReference type="SMART" id="SM00387">
    <property type="entry name" value="HATPase_c"/>
    <property type="match status" value="1"/>
</dbReference>
<evidence type="ECO:0000256" key="8">
    <source>
        <dbReference type="ARBA" id="ARBA00022777"/>
    </source>
</evidence>
<dbReference type="KEGG" id="bsan:CHH28_18600"/>
<dbReference type="PANTHER" id="PTHR44936:SF10">
    <property type="entry name" value="SENSOR PROTEIN RSTB"/>
    <property type="match status" value="1"/>
</dbReference>
<dbReference type="InterPro" id="IPR003594">
    <property type="entry name" value="HATPase_dom"/>
</dbReference>
<keyword evidence="6" id="KW-0808">Transferase</keyword>
<evidence type="ECO:0000256" key="1">
    <source>
        <dbReference type="ARBA" id="ARBA00000085"/>
    </source>
</evidence>
<dbReference type="GO" id="GO:0005886">
    <property type="term" value="C:plasma membrane"/>
    <property type="evidence" value="ECO:0007669"/>
    <property type="project" value="UniProtKB-SubCell"/>
</dbReference>
<dbReference type="SUPFAM" id="SSF55874">
    <property type="entry name" value="ATPase domain of HSP90 chaperone/DNA topoisomerase II/histidine kinase"/>
    <property type="match status" value="1"/>
</dbReference>
<dbReference type="PROSITE" id="PS50109">
    <property type="entry name" value="HIS_KIN"/>
    <property type="match status" value="1"/>
</dbReference>
<dbReference type="InterPro" id="IPR005467">
    <property type="entry name" value="His_kinase_dom"/>
</dbReference>
<dbReference type="Pfam" id="PF02518">
    <property type="entry name" value="HATPase_c"/>
    <property type="match status" value="1"/>
</dbReference>
<dbReference type="GO" id="GO:0000155">
    <property type="term" value="F:phosphorelay sensor kinase activity"/>
    <property type="evidence" value="ECO:0007669"/>
    <property type="project" value="InterPro"/>
</dbReference>
<dbReference type="InterPro" id="IPR004358">
    <property type="entry name" value="Sig_transdc_His_kin-like_C"/>
</dbReference>
<dbReference type="InterPro" id="IPR036890">
    <property type="entry name" value="HATPase_C_sf"/>
</dbReference>
<dbReference type="SUPFAM" id="SSF158472">
    <property type="entry name" value="HAMP domain-like"/>
    <property type="match status" value="1"/>
</dbReference>
<feature type="domain" description="HAMP" evidence="12">
    <location>
        <begin position="234"/>
        <end position="286"/>
    </location>
</feature>
<dbReference type="Gene3D" id="6.10.340.10">
    <property type="match status" value="1"/>
</dbReference>
<dbReference type="InterPro" id="IPR003660">
    <property type="entry name" value="HAMP_dom"/>
</dbReference>
<dbReference type="SMART" id="SM00304">
    <property type="entry name" value="HAMP"/>
    <property type="match status" value="1"/>
</dbReference>
<evidence type="ECO:0000256" key="9">
    <source>
        <dbReference type="ARBA" id="ARBA00022840"/>
    </source>
</evidence>
<organism evidence="13 14">
    <name type="scientific">Bacterioplanes sanyensis</name>
    <dbReference type="NCBI Taxonomy" id="1249553"/>
    <lineage>
        <taxon>Bacteria</taxon>
        <taxon>Pseudomonadati</taxon>
        <taxon>Pseudomonadota</taxon>
        <taxon>Gammaproteobacteria</taxon>
        <taxon>Oceanospirillales</taxon>
        <taxon>Oceanospirillaceae</taxon>
        <taxon>Bacterioplanes</taxon>
    </lineage>
</organism>
<evidence type="ECO:0000313" key="14">
    <source>
        <dbReference type="Proteomes" id="UP000202440"/>
    </source>
</evidence>
<proteinExistence type="predicted"/>
<keyword evidence="8 13" id="KW-0418">Kinase</keyword>
<dbReference type="Pfam" id="PF00672">
    <property type="entry name" value="HAMP"/>
    <property type="match status" value="1"/>
</dbReference>
<accession>A0A222FQP7</accession>
<evidence type="ECO:0000256" key="4">
    <source>
        <dbReference type="ARBA" id="ARBA00022475"/>
    </source>
</evidence>
<evidence type="ECO:0000256" key="6">
    <source>
        <dbReference type="ARBA" id="ARBA00022679"/>
    </source>
</evidence>
<dbReference type="EMBL" id="CP022530">
    <property type="protein sequence ID" value="ASP40553.1"/>
    <property type="molecule type" value="Genomic_DNA"/>
</dbReference>
<protein>
    <recommendedName>
        <fullName evidence="3">histidine kinase</fullName>
        <ecNumber evidence="3">2.7.13.3</ecNumber>
    </recommendedName>
</protein>
<feature type="domain" description="Histidine kinase" evidence="11">
    <location>
        <begin position="294"/>
        <end position="509"/>
    </location>
</feature>
<evidence type="ECO:0000259" key="12">
    <source>
        <dbReference type="PROSITE" id="PS50885"/>
    </source>
</evidence>
<dbReference type="InterPro" id="IPR050980">
    <property type="entry name" value="2C_sensor_his_kinase"/>
</dbReference>
<evidence type="ECO:0000256" key="10">
    <source>
        <dbReference type="SAM" id="Phobius"/>
    </source>
</evidence>
<reference evidence="13 14" key="1">
    <citation type="submission" date="2017-07" db="EMBL/GenBank/DDBJ databases">
        <title>Annotated genome sequence of Bacterioplanes sanyensis isolated from Red Sea.</title>
        <authorList>
            <person name="Rehman Z.U."/>
        </authorList>
    </citation>
    <scope>NUCLEOTIDE SEQUENCE [LARGE SCALE GENOMIC DNA]</scope>
    <source>
        <strain evidence="13 14">NV9</strain>
    </source>
</reference>
<dbReference type="InterPro" id="IPR003661">
    <property type="entry name" value="HisK_dim/P_dom"/>
</dbReference>
<dbReference type="Gene3D" id="3.30.565.10">
    <property type="entry name" value="Histidine kinase-like ATPase, C-terminal domain"/>
    <property type="match status" value="1"/>
</dbReference>
<evidence type="ECO:0000256" key="7">
    <source>
        <dbReference type="ARBA" id="ARBA00022741"/>
    </source>
</evidence>
<evidence type="ECO:0000256" key="5">
    <source>
        <dbReference type="ARBA" id="ARBA00022553"/>
    </source>
</evidence>
<feature type="transmembrane region" description="Helical" evidence="10">
    <location>
        <begin position="209"/>
        <end position="233"/>
    </location>
</feature>
<dbReference type="PRINTS" id="PR00344">
    <property type="entry name" value="BCTRLSENSOR"/>
</dbReference>
<keyword evidence="14" id="KW-1185">Reference proteome</keyword>
<dbReference type="CDD" id="cd00082">
    <property type="entry name" value="HisKA"/>
    <property type="match status" value="1"/>
</dbReference>
<sequence length="511" mass="56910">MAALVVVGLLCTAALQLINFVRTAQFNEDIVNGTLVLLSQRLQQDPAALPDLARRLDAQLSISQLSDASKDHYEQLRLQRGRVVIKTSDDGRAAKVLRHMGDGKVLNVGLHTVTDVQAQASAYLLLEDWQRSGEPLAQFLSRMQPEFGFPLSVVAMEDLFLSDSDYARMQYGDVLVRIAIEGHQAEALVKIPGQPQALRLGPIKAFNPYSWQAILVVAVIGFMLLGLGVYWVVNSFEVRLRKLEQATSRLAQGHLNARVAVHGQDAVQRLGEAFNKMAEHIQRLISIQREMVRAVSHELRTPVARIRFGLQIIEDSVLDDAFVSKQLGGMDADIQELDELIDEILTYARLEEGGPLLDFQKANVADLALQVVEEARPPETIQVRYVGQAVEQALYAEVEPRYVHRAIQNLVGNALRYAQHRVNVSCTIGSDTCRVDVEDDGPGIPEQDWDKVFTAFARLDDSRTRSSGGYGLGLSIVRRIIYWHGGRAMVSRSDDLGGAKFSLIWPRRHHD</sequence>
<evidence type="ECO:0000256" key="3">
    <source>
        <dbReference type="ARBA" id="ARBA00012438"/>
    </source>
</evidence>
<evidence type="ECO:0000313" key="13">
    <source>
        <dbReference type="EMBL" id="ASP40553.1"/>
    </source>
</evidence>
<dbReference type="AlphaFoldDB" id="A0A222FQP7"/>
<keyword evidence="7" id="KW-0547">Nucleotide-binding</keyword>
<dbReference type="Proteomes" id="UP000202440">
    <property type="component" value="Chromosome"/>
</dbReference>
<keyword evidence="10" id="KW-0812">Transmembrane</keyword>